<keyword evidence="1" id="KW-0812">Transmembrane</keyword>
<sequence>MFYSQLYFKKKLKIHFLLYVFTFIFFIISLFVFFVKKPKTTIILQNKLVNFEIVNLSSQQAGVYWETKDKEVTWVTLYTKDNRFVERVYEDTNEDEKNNLRNQHYVYLSQLKPNSTYIVSVENKKGKYVALNNTEYSFITPSILTRPVFMNPLYGKIIKLNGDPSIGSFVLVYIEDAFPLFTVTKSSGEWLIPLSSLVSKKTGEFFDINNKMKVSAVFFDNEKKTTINLPLEQFYLLSQSISLGKVIDFSKNGSVLSATDTLSPTDKTVQEISILYPRENAFIPAQKPLIKGKGIVNNDIYAYINSKPQYSFRTKVNSEGFWIISPKESLQPGNYVLSLNTKDEKGNRVNLMRHFIISKSGEQVLGTATAEPTIVQPLVSPTVIASITVSPTVVPSQIVSPMAPISIAPTMVVTQEPTIVSYSSPAQLPTQIAGVYATALPTPPTTGQNNPFFFVISIMLLVSGSILIILF</sequence>
<accession>A0A2M7QIL5</accession>
<feature type="transmembrane region" description="Helical" evidence="1">
    <location>
        <begin position="12"/>
        <end position="35"/>
    </location>
</feature>
<gene>
    <name evidence="2" type="ORF">COY87_02315</name>
</gene>
<protein>
    <recommendedName>
        <fullName evidence="4">Fibronectin type-III domain-containing protein</fullName>
    </recommendedName>
</protein>
<feature type="transmembrane region" description="Helical" evidence="1">
    <location>
        <begin position="452"/>
        <end position="470"/>
    </location>
</feature>
<evidence type="ECO:0000313" key="2">
    <source>
        <dbReference type="EMBL" id="PIY72174.1"/>
    </source>
</evidence>
<keyword evidence="1" id="KW-1133">Transmembrane helix</keyword>
<comment type="caution">
    <text evidence="2">The sequence shown here is derived from an EMBL/GenBank/DDBJ whole genome shotgun (WGS) entry which is preliminary data.</text>
</comment>
<evidence type="ECO:0008006" key="4">
    <source>
        <dbReference type="Google" id="ProtNLM"/>
    </source>
</evidence>
<keyword evidence="1" id="KW-0472">Membrane</keyword>
<evidence type="ECO:0000256" key="1">
    <source>
        <dbReference type="SAM" id="Phobius"/>
    </source>
</evidence>
<dbReference type="AlphaFoldDB" id="A0A2M7QIL5"/>
<dbReference type="Proteomes" id="UP000229401">
    <property type="component" value="Unassembled WGS sequence"/>
</dbReference>
<proteinExistence type="predicted"/>
<evidence type="ECO:0000313" key="3">
    <source>
        <dbReference type="Proteomes" id="UP000229401"/>
    </source>
</evidence>
<reference evidence="3" key="1">
    <citation type="submission" date="2017-09" db="EMBL/GenBank/DDBJ databases">
        <title>Depth-based differentiation of microbial function through sediment-hosted aquifers and enrichment of novel symbionts in the deep terrestrial subsurface.</title>
        <authorList>
            <person name="Probst A.J."/>
            <person name="Ladd B."/>
            <person name="Jarett J.K."/>
            <person name="Geller-Mcgrath D.E."/>
            <person name="Sieber C.M.K."/>
            <person name="Emerson J.B."/>
            <person name="Anantharaman K."/>
            <person name="Thomas B.C."/>
            <person name="Malmstrom R."/>
            <person name="Stieglmeier M."/>
            <person name="Klingl A."/>
            <person name="Woyke T."/>
            <person name="Ryan C.M."/>
            <person name="Banfield J.F."/>
        </authorList>
    </citation>
    <scope>NUCLEOTIDE SEQUENCE [LARGE SCALE GENOMIC DNA]</scope>
</reference>
<name>A0A2M7QIL5_9BACT</name>
<dbReference type="EMBL" id="PFLI01000075">
    <property type="protein sequence ID" value="PIY72174.1"/>
    <property type="molecule type" value="Genomic_DNA"/>
</dbReference>
<organism evidence="2 3">
    <name type="scientific">Candidatus Roizmanbacteria bacterium CG_4_10_14_0_8_um_filter_33_9</name>
    <dbReference type="NCBI Taxonomy" id="1974826"/>
    <lineage>
        <taxon>Bacteria</taxon>
        <taxon>Candidatus Roizmaniibacteriota</taxon>
    </lineage>
</organism>